<proteinExistence type="predicted"/>
<feature type="region of interest" description="Disordered" evidence="1">
    <location>
        <begin position="40"/>
        <end position="76"/>
    </location>
</feature>
<dbReference type="EMBL" id="PDUG01000002">
    <property type="protein sequence ID" value="PIC49049.1"/>
    <property type="molecule type" value="Genomic_DNA"/>
</dbReference>
<reference evidence="3" key="1">
    <citation type="submission" date="2017-10" db="EMBL/GenBank/DDBJ databases">
        <title>Rapid genome shrinkage in a self-fertile nematode reveals novel sperm competition proteins.</title>
        <authorList>
            <person name="Yin D."/>
            <person name="Schwarz E.M."/>
            <person name="Thomas C.G."/>
            <person name="Felde R.L."/>
            <person name="Korf I.F."/>
            <person name="Cutter A.D."/>
            <person name="Schartner C.M."/>
            <person name="Ralston E.J."/>
            <person name="Meyer B.J."/>
            <person name="Haag E.S."/>
        </authorList>
    </citation>
    <scope>NUCLEOTIDE SEQUENCE [LARGE SCALE GENOMIC DNA]</scope>
    <source>
        <strain evidence="3">JU1422</strain>
    </source>
</reference>
<organism evidence="2 3">
    <name type="scientific">Caenorhabditis nigoni</name>
    <dbReference type="NCBI Taxonomy" id="1611254"/>
    <lineage>
        <taxon>Eukaryota</taxon>
        <taxon>Metazoa</taxon>
        <taxon>Ecdysozoa</taxon>
        <taxon>Nematoda</taxon>
        <taxon>Chromadorea</taxon>
        <taxon>Rhabditida</taxon>
        <taxon>Rhabditina</taxon>
        <taxon>Rhabditomorpha</taxon>
        <taxon>Rhabditoidea</taxon>
        <taxon>Rhabditidae</taxon>
        <taxon>Peloderinae</taxon>
        <taxon>Caenorhabditis</taxon>
    </lineage>
</organism>
<dbReference type="OrthoDB" id="5852671at2759"/>
<evidence type="ECO:0000313" key="2">
    <source>
        <dbReference type="EMBL" id="PIC49049.1"/>
    </source>
</evidence>
<sequence length="76" mass="8326">MSDHKPGRKIMDGRVGDPFIVPKGYEGKFENAVKVPLNTPRGKAYPIPQGSGTPDLTVVNRPDFRSEPKSGPVHQK</sequence>
<dbReference type="AlphaFoldDB" id="A0A2G5VB76"/>
<keyword evidence="3" id="KW-1185">Reference proteome</keyword>
<name>A0A2G5VB76_9PELO</name>
<comment type="caution">
    <text evidence="2">The sequence shown here is derived from an EMBL/GenBank/DDBJ whole genome shotgun (WGS) entry which is preliminary data.</text>
</comment>
<accession>A0A2G5VB76</accession>
<gene>
    <name evidence="2" type="primary">Cnig_chr_II.g7786</name>
    <name evidence="2" type="ORF">B9Z55_007786</name>
</gene>
<evidence type="ECO:0000313" key="3">
    <source>
        <dbReference type="Proteomes" id="UP000230233"/>
    </source>
</evidence>
<dbReference type="Proteomes" id="UP000230233">
    <property type="component" value="Chromosome II"/>
</dbReference>
<evidence type="ECO:0000256" key="1">
    <source>
        <dbReference type="SAM" id="MobiDB-lite"/>
    </source>
</evidence>
<protein>
    <submittedName>
        <fullName evidence="2">Uncharacterized protein</fullName>
    </submittedName>
</protein>